<reference evidence="7 8" key="1">
    <citation type="submission" date="2024-02" db="EMBL/GenBank/DDBJ databases">
        <title>De novo assembly and annotation of 12 fungi associated with fruit tree decline syndrome in Ontario, Canada.</title>
        <authorList>
            <person name="Sulman M."/>
            <person name="Ellouze W."/>
            <person name="Ilyukhin E."/>
        </authorList>
    </citation>
    <scope>NUCLEOTIDE SEQUENCE [LARGE SCALE GENOMIC DNA]</scope>
    <source>
        <strain evidence="7 8">M11/M66-122</strain>
    </source>
</reference>
<gene>
    <name evidence="7" type="ORF">SLS62_007130</name>
</gene>
<name>A0AAN9UPP8_9PEZI</name>
<feature type="domain" description="Glucose-methanol-choline oxidoreductase N-terminal" evidence="5">
    <location>
        <begin position="282"/>
        <end position="402"/>
    </location>
</feature>
<proteinExistence type="inferred from homology"/>
<comment type="caution">
    <text evidence="7">The sequence shown here is derived from an EMBL/GenBank/DDBJ whole genome shotgun (WGS) entry which is preliminary data.</text>
</comment>
<dbReference type="GO" id="GO:0016614">
    <property type="term" value="F:oxidoreductase activity, acting on CH-OH group of donors"/>
    <property type="evidence" value="ECO:0007669"/>
    <property type="project" value="InterPro"/>
</dbReference>
<dbReference type="GO" id="GO:0050660">
    <property type="term" value="F:flavin adenine dinucleotide binding"/>
    <property type="evidence" value="ECO:0007669"/>
    <property type="project" value="InterPro"/>
</dbReference>
<protein>
    <submittedName>
        <fullName evidence="7">Uncharacterized protein</fullName>
    </submittedName>
</protein>
<dbReference type="InterPro" id="IPR036188">
    <property type="entry name" value="FAD/NAD-bd_sf"/>
</dbReference>
<sequence>MAASIPPPPLAAPVPVELPALGSDAYYDDTQWQVLLSLIDAVIPSIVADSAPADADEKHHLRIPQAQYREAYESAQRLVKHPPAAAEFEQYLSARPLENTRFLQQLRRTFGNLPPYQRRQLGGILTLLGTRLGSLAATGYATPVHEQPVRVREAILRSWQTSWLKLWPAIARSIITLTRVCWAQTDGLFHRLNAYVECPDGYRPGPEFDFRFMQFPEPEPEPESEPAVVETDVVIVGSGCGGGVCAKVLAEAGHRVVVVDKGYYFPPSQLPMTAEGSQVEHAKSCPQNTGGTKHYCGHCALGCGSAEKQGPAVSWLPAAAKAGAQFIEGFDVSKILFEEGSGRNKQATGVLGTWTSRDAHGNVHDSAGGRTKRLVQIKAKKVIVACGTLNSPTLLMRSGLKAS</sequence>
<dbReference type="PANTHER" id="PTHR46056">
    <property type="entry name" value="LONG-CHAIN-ALCOHOL OXIDASE"/>
    <property type="match status" value="1"/>
</dbReference>
<feature type="domain" description="FAD-dependent oxidoreductase 2 FAD-binding" evidence="6">
    <location>
        <begin position="232"/>
        <end position="264"/>
    </location>
</feature>
<dbReference type="Proteomes" id="UP001320420">
    <property type="component" value="Unassembled WGS sequence"/>
</dbReference>
<evidence type="ECO:0000313" key="8">
    <source>
        <dbReference type="Proteomes" id="UP001320420"/>
    </source>
</evidence>
<keyword evidence="8" id="KW-1185">Reference proteome</keyword>
<keyword evidence="4" id="KW-0560">Oxidoreductase</keyword>
<keyword evidence="3" id="KW-0274">FAD</keyword>
<dbReference type="PANTHER" id="PTHR46056:SF12">
    <property type="entry name" value="LONG-CHAIN-ALCOHOL OXIDASE"/>
    <property type="match status" value="1"/>
</dbReference>
<evidence type="ECO:0000256" key="4">
    <source>
        <dbReference type="ARBA" id="ARBA00023002"/>
    </source>
</evidence>
<evidence type="ECO:0000256" key="2">
    <source>
        <dbReference type="ARBA" id="ARBA00022630"/>
    </source>
</evidence>
<dbReference type="SUPFAM" id="SSF51905">
    <property type="entry name" value="FAD/NAD(P)-binding domain"/>
    <property type="match status" value="1"/>
</dbReference>
<dbReference type="InterPro" id="IPR000172">
    <property type="entry name" value="GMC_OxRdtase_N"/>
</dbReference>
<evidence type="ECO:0000256" key="1">
    <source>
        <dbReference type="ARBA" id="ARBA00010790"/>
    </source>
</evidence>
<dbReference type="EMBL" id="JAKJXP020000056">
    <property type="protein sequence ID" value="KAK7750997.1"/>
    <property type="molecule type" value="Genomic_DNA"/>
</dbReference>
<evidence type="ECO:0000259" key="6">
    <source>
        <dbReference type="Pfam" id="PF00890"/>
    </source>
</evidence>
<evidence type="ECO:0000256" key="3">
    <source>
        <dbReference type="ARBA" id="ARBA00022827"/>
    </source>
</evidence>
<dbReference type="Gene3D" id="3.50.50.60">
    <property type="entry name" value="FAD/NAD(P)-binding domain"/>
    <property type="match status" value="2"/>
</dbReference>
<dbReference type="Pfam" id="PF00732">
    <property type="entry name" value="GMC_oxred_N"/>
    <property type="match status" value="1"/>
</dbReference>
<keyword evidence="2" id="KW-0285">Flavoprotein</keyword>
<evidence type="ECO:0000259" key="5">
    <source>
        <dbReference type="Pfam" id="PF00732"/>
    </source>
</evidence>
<dbReference type="Pfam" id="PF00890">
    <property type="entry name" value="FAD_binding_2"/>
    <property type="match status" value="1"/>
</dbReference>
<organism evidence="7 8">
    <name type="scientific">Diatrype stigma</name>
    <dbReference type="NCBI Taxonomy" id="117547"/>
    <lineage>
        <taxon>Eukaryota</taxon>
        <taxon>Fungi</taxon>
        <taxon>Dikarya</taxon>
        <taxon>Ascomycota</taxon>
        <taxon>Pezizomycotina</taxon>
        <taxon>Sordariomycetes</taxon>
        <taxon>Xylariomycetidae</taxon>
        <taxon>Xylariales</taxon>
        <taxon>Diatrypaceae</taxon>
        <taxon>Diatrype</taxon>
    </lineage>
</organism>
<dbReference type="InterPro" id="IPR003953">
    <property type="entry name" value="FAD-dep_OxRdtase_2_FAD-bd"/>
</dbReference>
<evidence type="ECO:0000313" key="7">
    <source>
        <dbReference type="EMBL" id="KAK7750997.1"/>
    </source>
</evidence>
<comment type="similarity">
    <text evidence="1">Belongs to the GMC oxidoreductase family.</text>
</comment>
<dbReference type="AlphaFoldDB" id="A0AAN9UPP8"/>
<accession>A0AAN9UPP8</accession>